<protein>
    <submittedName>
        <fullName evidence="2">Uncharacterized protein</fullName>
    </submittedName>
</protein>
<keyword evidence="1" id="KW-0812">Transmembrane</keyword>
<name>W4KGY4_HETIT</name>
<dbReference type="KEGG" id="hir:HETIRDRAFT_379095"/>
<dbReference type="GeneID" id="20671954"/>
<dbReference type="RefSeq" id="XP_009542007.1">
    <property type="nucleotide sequence ID" value="XM_009543712.1"/>
</dbReference>
<keyword evidence="1" id="KW-0472">Membrane</keyword>
<proteinExistence type="predicted"/>
<evidence type="ECO:0000313" key="2">
    <source>
        <dbReference type="EMBL" id="ETW85123.1"/>
    </source>
</evidence>
<keyword evidence="1" id="KW-1133">Transmembrane helix</keyword>
<keyword evidence="3" id="KW-1185">Reference proteome</keyword>
<feature type="transmembrane region" description="Helical" evidence="1">
    <location>
        <begin position="21"/>
        <end position="40"/>
    </location>
</feature>
<dbReference type="InParanoid" id="W4KGY4"/>
<reference evidence="2 3" key="1">
    <citation type="journal article" date="2012" name="New Phytol.">
        <title>Insight into trade-off between wood decay and parasitism from the genome of a fungal forest pathogen.</title>
        <authorList>
            <person name="Olson A."/>
            <person name="Aerts A."/>
            <person name="Asiegbu F."/>
            <person name="Belbahri L."/>
            <person name="Bouzid O."/>
            <person name="Broberg A."/>
            <person name="Canback B."/>
            <person name="Coutinho P.M."/>
            <person name="Cullen D."/>
            <person name="Dalman K."/>
            <person name="Deflorio G."/>
            <person name="van Diepen L.T."/>
            <person name="Dunand C."/>
            <person name="Duplessis S."/>
            <person name="Durling M."/>
            <person name="Gonthier P."/>
            <person name="Grimwood J."/>
            <person name="Fossdal C.G."/>
            <person name="Hansson D."/>
            <person name="Henrissat B."/>
            <person name="Hietala A."/>
            <person name="Himmelstrand K."/>
            <person name="Hoffmeister D."/>
            <person name="Hogberg N."/>
            <person name="James T.Y."/>
            <person name="Karlsson M."/>
            <person name="Kohler A."/>
            <person name="Kues U."/>
            <person name="Lee Y.H."/>
            <person name="Lin Y.C."/>
            <person name="Lind M."/>
            <person name="Lindquist E."/>
            <person name="Lombard V."/>
            <person name="Lucas S."/>
            <person name="Lunden K."/>
            <person name="Morin E."/>
            <person name="Murat C."/>
            <person name="Park J."/>
            <person name="Raffaello T."/>
            <person name="Rouze P."/>
            <person name="Salamov A."/>
            <person name="Schmutz J."/>
            <person name="Solheim H."/>
            <person name="Stahlberg J."/>
            <person name="Velez H."/>
            <person name="de Vries R.P."/>
            <person name="Wiebenga A."/>
            <person name="Woodward S."/>
            <person name="Yakovlev I."/>
            <person name="Garbelotto M."/>
            <person name="Martin F."/>
            <person name="Grigoriev I.V."/>
            <person name="Stenlid J."/>
        </authorList>
    </citation>
    <scope>NUCLEOTIDE SEQUENCE [LARGE SCALE GENOMIC DNA]</scope>
    <source>
        <strain evidence="2 3">TC 32-1</strain>
    </source>
</reference>
<organism evidence="2 3">
    <name type="scientific">Heterobasidion irregulare (strain TC 32-1)</name>
    <dbReference type="NCBI Taxonomy" id="747525"/>
    <lineage>
        <taxon>Eukaryota</taxon>
        <taxon>Fungi</taxon>
        <taxon>Dikarya</taxon>
        <taxon>Basidiomycota</taxon>
        <taxon>Agaricomycotina</taxon>
        <taxon>Agaricomycetes</taxon>
        <taxon>Russulales</taxon>
        <taxon>Bondarzewiaceae</taxon>
        <taxon>Heterobasidion</taxon>
        <taxon>Heterobasidion annosum species complex</taxon>
    </lineage>
</organism>
<dbReference type="EMBL" id="KI925455">
    <property type="protein sequence ID" value="ETW85123.1"/>
    <property type="molecule type" value="Genomic_DNA"/>
</dbReference>
<gene>
    <name evidence="2" type="ORF">HETIRDRAFT_379095</name>
</gene>
<evidence type="ECO:0000313" key="3">
    <source>
        <dbReference type="Proteomes" id="UP000030671"/>
    </source>
</evidence>
<dbReference type="Proteomes" id="UP000030671">
    <property type="component" value="Unassembled WGS sequence"/>
</dbReference>
<accession>W4KGY4</accession>
<evidence type="ECO:0000256" key="1">
    <source>
        <dbReference type="SAM" id="Phobius"/>
    </source>
</evidence>
<sequence>MPETPQRVVHTLSSRLRESNFKALHISILSFCCALIPLVHHTRYGYCTSL</sequence>
<dbReference type="HOGENOM" id="CLU_3125234_0_0_1"/>
<dbReference type="AlphaFoldDB" id="W4KGY4"/>